<feature type="region of interest" description="Disordered" evidence="1">
    <location>
        <begin position="1316"/>
        <end position="1336"/>
    </location>
</feature>
<accession>A0A7R8CZA8</accession>
<evidence type="ECO:0000256" key="1">
    <source>
        <dbReference type="SAM" id="MobiDB-lite"/>
    </source>
</evidence>
<feature type="region of interest" description="Disordered" evidence="1">
    <location>
        <begin position="1636"/>
        <end position="1695"/>
    </location>
</feature>
<protein>
    <submittedName>
        <fullName evidence="2">(salmon louse) hypothetical protein</fullName>
    </submittedName>
</protein>
<feature type="region of interest" description="Disordered" evidence="1">
    <location>
        <begin position="1016"/>
        <end position="1045"/>
    </location>
</feature>
<evidence type="ECO:0000313" key="2">
    <source>
        <dbReference type="EMBL" id="CAF2974145.1"/>
    </source>
</evidence>
<dbReference type="EMBL" id="HG994585">
    <property type="protein sequence ID" value="CAF2974145.1"/>
    <property type="molecule type" value="Genomic_DNA"/>
</dbReference>
<proteinExistence type="predicted"/>
<feature type="region of interest" description="Disordered" evidence="1">
    <location>
        <begin position="47"/>
        <end position="91"/>
    </location>
</feature>
<feature type="compositionally biased region" description="Pro residues" evidence="1">
    <location>
        <begin position="1674"/>
        <end position="1683"/>
    </location>
</feature>
<reference evidence="2" key="1">
    <citation type="submission" date="2021-02" db="EMBL/GenBank/DDBJ databases">
        <authorList>
            <person name="Bekaert M."/>
        </authorList>
    </citation>
    <scope>NUCLEOTIDE SEQUENCE</scope>
    <source>
        <strain evidence="2">IoA-00</strain>
    </source>
</reference>
<feature type="region of interest" description="Disordered" evidence="1">
    <location>
        <begin position="488"/>
        <end position="518"/>
    </location>
</feature>
<feature type="compositionally biased region" description="Polar residues" evidence="1">
    <location>
        <begin position="1022"/>
        <end position="1035"/>
    </location>
</feature>
<sequence>MEETKESLSSGRSFFSFEDSVYSTYYNIFHDGKHPSILLGGRREEENEPKGFQTLNDKQTTERVPSAEPLVHTTPISKKDPADPKGSRRSLKFGTKLKRRNGFSSVKDQRKMFSGDRLLYSLGLEDEALRKNRDITTTTTSRPTISKPHTTFTHMNLFESLKVPVTNSPDPFVRKNLNPLRVKKDQDTEFRTTIDNSYFPLNEATTTMSNIVIPDLSTVSVREDTFVPENSLPNKEDTISKIQENKTMVHRKYENKSEISRYENVFSNGNGHEQKIKPDETEFPNEYFDKPLRAKNEQIFPGQAPKDSEIGENEDIDFNIRRPEESITTVDPFNQNEGNNQVQNEGNNQVQKDENIINHTFDHTATTHINVQTNFDAKYIETTTNSQQLASKIEKNIDIKHGENSVVNTFEHIPSTNINEHTNFDDTLLETTTNRQQFLEIYEDNTVFQQEENINTTDHTTVTNIDESSKSDVNSIETATNIQGFENRNEENTSSQQDEALTTNEYEQTTPTNINEPSNSDVNFIETTTNSEQFVNQNGENIVIKPDENILIDVFEEATTTNINGPSNFDNTAILLNKNITTDAFEEKSTTNINFDVNFIETTTVTDQYENNPVTKQDENIIANAFEHTTQGPINQLTNFHVKFNKSASISQSKDISPTTRLYTTFPKHQETIFPATNQEGSSILNRMNNTHDSSLNISKSIETSFPSQSFLEQSQIVPPKIQNDTKSTLSEKIHNSVDFIKTVDNNSGVVESTTPVPGLDASTTTFISVHENGNFDVKTTSKTDIEIVDERLVNPPTDLLRKGIKVLNIGSEEELKAIKINQKIHSATETPQSSRTNNIITTNKPFLSNEEPLKMLTDIFLPSGETEPITFQKPTQNKKIYLDSDEPLAFSTLDSIMIDPNLDDIDFELETERPNSSLVLDNGIVKFSISTFINDPTHSNASQIKGNGNNLSDTRSSETTTKPNFNYLIRNRNAAFVDQVQERSFYDILNTNNTSLIDNSSPRSGSHFILETKKAEDNSQNKDLSNPVTTTTHHNLAPNINPIAKSNNTQRVDMETKLIDLNETTNSSNNASIPLKKHSHILNKLHAKLKDISVDQLQLIEDEIVDLISLLGPDINLDVLELRNLLNSSTNKRRGTIVEAIMRSNALRAKANLLQSKSKRIIEGMAELLSGIFEYDTLNDKEKTIQELIELTQRDPEAVGESFSTLIANTLKNVNLSVSAPQIKLPTTTQRPPELEPLTIAPTTFLSTLIQFIKGGTLSHKELIEELINSERPDISNLNRNIEFITSKSNPEDLNYSHSTTSNIFDYRKAFQQTTTSKQTTTESSKQDFYPSKNTLSETTTSFDSELAEIQVETTQSPDELFPSLLYTTTSSLHILDTDFETIITTTKYVSSPSVRENSFEETSINPIDEISQITQHSLTSNIDVLETTTGQPISVSTPFVYETTESSLIDFDYLTTLPSILSEVEEFIPDQLNFPTLSPLKMSPINSDDLRYKSTTTLSSSKINKADSFGIFPTQTLKPLSTRTTIMNTLKMKQPLLIMNDEELDCLLSVLRLYKQGIISDSEFLELMHELKEDSQQQMQPRIDDHEAPRFQIRPAPQIVQRKFDDSTRGFSHEFISNFPNAFSEFSQDHIHDQFPTSSISNEDQHSYTSRDYFSPQGKAKKFQTFSYTNHPPYPREPFGPPRSIRFEKSSFS</sequence>
<evidence type="ECO:0000313" key="3">
    <source>
        <dbReference type="Proteomes" id="UP000675881"/>
    </source>
</evidence>
<feature type="compositionally biased region" description="Basic and acidic residues" evidence="1">
    <location>
        <begin position="77"/>
        <end position="86"/>
    </location>
</feature>
<keyword evidence="3" id="KW-1185">Reference proteome</keyword>
<gene>
    <name evidence="2" type="ORF">LSAA_11455</name>
</gene>
<organism evidence="2 3">
    <name type="scientific">Lepeophtheirus salmonis</name>
    <name type="common">Salmon louse</name>
    <name type="synonym">Caligus salmonis</name>
    <dbReference type="NCBI Taxonomy" id="72036"/>
    <lineage>
        <taxon>Eukaryota</taxon>
        <taxon>Metazoa</taxon>
        <taxon>Ecdysozoa</taxon>
        <taxon>Arthropoda</taxon>
        <taxon>Crustacea</taxon>
        <taxon>Multicrustacea</taxon>
        <taxon>Hexanauplia</taxon>
        <taxon>Copepoda</taxon>
        <taxon>Siphonostomatoida</taxon>
        <taxon>Caligidae</taxon>
        <taxon>Lepeophtheirus</taxon>
    </lineage>
</organism>
<feature type="compositionally biased region" description="Low complexity" evidence="1">
    <location>
        <begin position="1316"/>
        <end position="1325"/>
    </location>
</feature>
<dbReference type="Proteomes" id="UP000675881">
    <property type="component" value="Chromosome 6"/>
</dbReference>
<name>A0A7R8CZA8_LEPSM</name>
<feature type="region of interest" description="Disordered" evidence="1">
    <location>
        <begin position="939"/>
        <end position="963"/>
    </location>
</feature>
<feature type="compositionally biased region" description="Polar residues" evidence="1">
    <location>
        <begin position="1637"/>
        <end position="1654"/>
    </location>
</feature>